<comment type="catalytic activity">
    <reaction evidence="2">
        <text>3-hydroxy-2-methylpropanoyl-CoA + H2O = 3-hydroxy-2-methylpropanoate + CoA + H(+)</text>
        <dbReference type="Rhea" id="RHEA:20888"/>
        <dbReference type="ChEBI" id="CHEBI:11805"/>
        <dbReference type="ChEBI" id="CHEBI:15377"/>
        <dbReference type="ChEBI" id="CHEBI:15378"/>
        <dbReference type="ChEBI" id="CHEBI:57287"/>
        <dbReference type="ChEBI" id="CHEBI:57340"/>
        <dbReference type="EC" id="3.1.2.4"/>
    </reaction>
</comment>
<dbReference type="GO" id="GO:0003860">
    <property type="term" value="F:3-hydroxyisobutyryl-CoA hydrolase activity"/>
    <property type="evidence" value="ECO:0007669"/>
    <property type="project" value="UniProtKB-UniRule"/>
</dbReference>
<comment type="function">
    <text evidence="2">Hydrolyzes 3-hydroxyisobutyryl-CoA (HIBYL-CoA), a saline catabolite. Has high activity toward isobutyryl-CoA. Could be an isobutyryl-CoA dehydrogenase that functions in valine catabolism.</text>
</comment>
<dbReference type="Gene3D" id="3.90.226.10">
    <property type="entry name" value="2-enoyl-CoA Hydratase, Chain A, domain 1"/>
    <property type="match status" value="1"/>
</dbReference>
<comment type="similarity">
    <text evidence="2">Belongs to the enoyl-CoA hydratase/isomerase family.</text>
</comment>
<dbReference type="EMBL" id="JANJYJ010000005">
    <property type="protein sequence ID" value="KAK3212894.1"/>
    <property type="molecule type" value="Genomic_DNA"/>
</dbReference>
<dbReference type="Pfam" id="PF16113">
    <property type="entry name" value="ECH_2"/>
    <property type="match status" value="1"/>
</dbReference>
<evidence type="ECO:0000256" key="2">
    <source>
        <dbReference type="RuleBase" id="RU369070"/>
    </source>
</evidence>
<accession>A0AAE0AFL8</accession>
<keyword evidence="5" id="KW-1185">Reference proteome</keyword>
<dbReference type="AlphaFoldDB" id="A0AAE0AFL8"/>
<dbReference type="InterPro" id="IPR045004">
    <property type="entry name" value="ECH_dom"/>
</dbReference>
<evidence type="ECO:0000256" key="1">
    <source>
        <dbReference type="ARBA" id="ARBA00022801"/>
    </source>
</evidence>
<feature type="domain" description="Enoyl-CoA hydratase/isomerase" evidence="3">
    <location>
        <begin position="4"/>
        <end position="71"/>
    </location>
</feature>
<evidence type="ECO:0000313" key="5">
    <source>
        <dbReference type="Proteomes" id="UP001281410"/>
    </source>
</evidence>
<evidence type="ECO:0000313" key="4">
    <source>
        <dbReference type="EMBL" id="KAK3212894.1"/>
    </source>
</evidence>
<dbReference type="GO" id="GO:0006574">
    <property type="term" value="P:L-valine catabolic process"/>
    <property type="evidence" value="ECO:0007669"/>
    <property type="project" value="UniProtKB-UniRule"/>
</dbReference>
<evidence type="ECO:0000259" key="3">
    <source>
        <dbReference type="Pfam" id="PF16113"/>
    </source>
</evidence>
<dbReference type="PANTHER" id="PTHR43176:SF6">
    <property type="entry name" value="3-HYDROXYISOBUTYRYL-COA HYDROLASE"/>
    <property type="match status" value="1"/>
</dbReference>
<name>A0AAE0AFL8_9ROSI</name>
<protein>
    <recommendedName>
        <fullName evidence="2">3-hydroxyisobutyryl-CoA hydrolase</fullName>
        <shortName evidence="2">HIB-CoA hydrolase</shortName>
        <shortName evidence="2">HIBYL-CoA-H</shortName>
        <ecNumber evidence="2">3.1.2.4</ecNumber>
    </recommendedName>
    <alternativeName>
        <fullName evidence="2">3-hydroxyisobutyryl-coenzyme A hydrolase</fullName>
    </alternativeName>
</protein>
<comment type="pathway">
    <text evidence="2">Amino-acid degradation; L-valine degradation.</text>
</comment>
<sequence length="100" mass="11645">MNLYKIRKGRRQNLEECLILDYTAFCHVLLGTVSNDVYEGVRAKLSGKDEKPKWQPSKLELVTKEMVDRCFNKSVDEKDWIFLKLPPRSNLVDDIVSSKL</sequence>
<organism evidence="4 5">
    <name type="scientific">Dipteronia sinensis</name>
    <dbReference type="NCBI Taxonomy" id="43782"/>
    <lineage>
        <taxon>Eukaryota</taxon>
        <taxon>Viridiplantae</taxon>
        <taxon>Streptophyta</taxon>
        <taxon>Embryophyta</taxon>
        <taxon>Tracheophyta</taxon>
        <taxon>Spermatophyta</taxon>
        <taxon>Magnoliopsida</taxon>
        <taxon>eudicotyledons</taxon>
        <taxon>Gunneridae</taxon>
        <taxon>Pentapetalae</taxon>
        <taxon>rosids</taxon>
        <taxon>malvids</taxon>
        <taxon>Sapindales</taxon>
        <taxon>Sapindaceae</taxon>
        <taxon>Hippocastanoideae</taxon>
        <taxon>Acereae</taxon>
        <taxon>Dipteronia</taxon>
    </lineage>
</organism>
<reference evidence="4" key="1">
    <citation type="journal article" date="2023" name="Plant J.">
        <title>Genome sequences and population genomics provide insights into the demographic history, inbreeding, and mutation load of two 'living fossil' tree species of Dipteronia.</title>
        <authorList>
            <person name="Feng Y."/>
            <person name="Comes H.P."/>
            <person name="Chen J."/>
            <person name="Zhu S."/>
            <person name="Lu R."/>
            <person name="Zhang X."/>
            <person name="Li P."/>
            <person name="Qiu J."/>
            <person name="Olsen K.M."/>
            <person name="Qiu Y."/>
        </authorList>
    </citation>
    <scope>NUCLEOTIDE SEQUENCE</scope>
    <source>
        <strain evidence="4">NBL</strain>
    </source>
</reference>
<proteinExistence type="inferred from homology"/>
<dbReference type="EC" id="3.1.2.4" evidence="2"/>
<dbReference type="PANTHER" id="PTHR43176">
    <property type="entry name" value="3-HYDROXYISOBUTYRYL-COA HYDROLASE-RELATED"/>
    <property type="match status" value="1"/>
</dbReference>
<comment type="caution">
    <text evidence="4">The sequence shown here is derived from an EMBL/GenBank/DDBJ whole genome shotgun (WGS) entry which is preliminary data.</text>
</comment>
<keyword evidence="1 2" id="KW-0378">Hydrolase</keyword>
<dbReference type="Proteomes" id="UP001281410">
    <property type="component" value="Unassembled WGS sequence"/>
</dbReference>
<dbReference type="InterPro" id="IPR032259">
    <property type="entry name" value="HIBYL-CoA-H"/>
</dbReference>
<gene>
    <name evidence="4" type="ORF">Dsin_017600</name>
</gene>